<feature type="compositionally biased region" description="Low complexity" evidence="1">
    <location>
        <begin position="135"/>
        <end position="144"/>
    </location>
</feature>
<feature type="region of interest" description="Disordered" evidence="1">
    <location>
        <begin position="103"/>
        <end position="156"/>
    </location>
</feature>
<dbReference type="AlphaFoldDB" id="A0A6C0BBJ7"/>
<accession>A0A6C0BBJ7</accession>
<name>A0A6C0BBJ7_9ZZZZ</name>
<organism evidence="2">
    <name type="scientific">viral metagenome</name>
    <dbReference type="NCBI Taxonomy" id="1070528"/>
    <lineage>
        <taxon>unclassified sequences</taxon>
        <taxon>metagenomes</taxon>
        <taxon>organismal metagenomes</taxon>
    </lineage>
</organism>
<sequence length="156" mass="16822">MSFASLSIDALQLFRAAIEAEIASRPFKAEPVKAEVKVRKEPGIAASWLSHVIKTHASDYSAYKESSQDKRGIALLFAKQWRAQHAEEYTLFEAEFKKAPAAAAAPAPAPAPAPSPVIPQPPQPLEKKARKPWSAEVKAAAAAKRAAKKEAAPTQK</sequence>
<evidence type="ECO:0000256" key="1">
    <source>
        <dbReference type="SAM" id="MobiDB-lite"/>
    </source>
</evidence>
<feature type="compositionally biased region" description="Pro residues" evidence="1">
    <location>
        <begin position="107"/>
        <end position="124"/>
    </location>
</feature>
<evidence type="ECO:0000313" key="2">
    <source>
        <dbReference type="EMBL" id="QHS89486.1"/>
    </source>
</evidence>
<reference evidence="2" key="1">
    <citation type="journal article" date="2020" name="Nature">
        <title>Giant virus diversity and host interactions through global metagenomics.</title>
        <authorList>
            <person name="Schulz F."/>
            <person name="Roux S."/>
            <person name="Paez-Espino D."/>
            <person name="Jungbluth S."/>
            <person name="Walsh D.A."/>
            <person name="Denef V.J."/>
            <person name="McMahon K.D."/>
            <person name="Konstantinidis K.T."/>
            <person name="Eloe-Fadrosh E.A."/>
            <person name="Kyrpides N.C."/>
            <person name="Woyke T."/>
        </authorList>
    </citation>
    <scope>NUCLEOTIDE SEQUENCE</scope>
    <source>
        <strain evidence="2">GVMAG-M-3300010158-60</strain>
    </source>
</reference>
<protein>
    <submittedName>
        <fullName evidence="2">Uncharacterized protein</fullName>
    </submittedName>
</protein>
<dbReference type="EMBL" id="MN739110">
    <property type="protein sequence ID" value="QHS89486.1"/>
    <property type="molecule type" value="Genomic_DNA"/>
</dbReference>
<proteinExistence type="predicted"/>